<dbReference type="Pfam" id="PF11086">
    <property type="entry name" value="DUF2878"/>
    <property type="match status" value="1"/>
</dbReference>
<accession>A0A419N6K8</accession>
<keyword evidence="1" id="KW-1133">Transmembrane helix</keyword>
<sequence>MTSLRFWLLAAGFDVWWTLAVWGRERFILFLLISSFLMLAFTPSRRRLWVAVACTLGIMMDSLWCILGLFEFTDSAAVPSWMMTLWLGFSAWWLWLLGVLRLKVYWLIPLGAVSGPFAYFVGMHLGAMQLQATPWHVWPLLAAGWALFLPLISLPVLLSQNSLRRRR</sequence>
<feature type="transmembrane region" description="Helical" evidence="1">
    <location>
        <begin position="137"/>
        <end position="158"/>
    </location>
</feature>
<evidence type="ECO:0000313" key="2">
    <source>
        <dbReference type="EMBL" id="RJT42948.1"/>
    </source>
</evidence>
<dbReference type="OrthoDB" id="6522758at2"/>
<comment type="caution">
    <text evidence="2">The sequence shown here is derived from an EMBL/GenBank/DDBJ whole genome shotgun (WGS) entry which is preliminary data.</text>
</comment>
<protein>
    <submittedName>
        <fullName evidence="2">DUF2878 domain-containing protein</fullName>
    </submittedName>
</protein>
<gene>
    <name evidence="2" type="ORF">D6C13_15645</name>
</gene>
<dbReference type="AlphaFoldDB" id="A0A419N6K8"/>
<dbReference type="EMBL" id="RAHH01000018">
    <property type="protein sequence ID" value="RJT42948.1"/>
    <property type="molecule type" value="Genomic_DNA"/>
</dbReference>
<dbReference type="Proteomes" id="UP000284908">
    <property type="component" value="Unassembled WGS sequence"/>
</dbReference>
<evidence type="ECO:0000313" key="3">
    <source>
        <dbReference type="Proteomes" id="UP000284908"/>
    </source>
</evidence>
<feature type="transmembrane region" description="Helical" evidence="1">
    <location>
        <begin position="20"/>
        <end position="41"/>
    </location>
</feature>
<dbReference type="InterPro" id="IPR021306">
    <property type="entry name" value="DUF2878"/>
</dbReference>
<keyword evidence="1" id="KW-0812">Transmembrane</keyword>
<organism evidence="2 3">
    <name type="scientific">Rahnella woolbedingensis</name>
    <dbReference type="NCBI Taxonomy" id="1510574"/>
    <lineage>
        <taxon>Bacteria</taxon>
        <taxon>Pseudomonadati</taxon>
        <taxon>Pseudomonadota</taxon>
        <taxon>Gammaproteobacteria</taxon>
        <taxon>Enterobacterales</taxon>
        <taxon>Yersiniaceae</taxon>
        <taxon>Rahnella</taxon>
    </lineage>
</organism>
<keyword evidence="1" id="KW-0472">Membrane</keyword>
<feature type="transmembrane region" description="Helical" evidence="1">
    <location>
        <begin position="48"/>
        <end position="70"/>
    </location>
</feature>
<proteinExistence type="predicted"/>
<dbReference type="RefSeq" id="WP_120133641.1">
    <property type="nucleotide sequence ID" value="NZ_RAHH01000018.1"/>
</dbReference>
<name>A0A419N6K8_9GAMM</name>
<evidence type="ECO:0000256" key="1">
    <source>
        <dbReference type="SAM" id="Phobius"/>
    </source>
</evidence>
<feature type="transmembrane region" description="Helical" evidence="1">
    <location>
        <begin position="104"/>
        <end position="125"/>
    </location>
</feature>
<reference evidence="2 3" key="1">
    <citation type="submission" date="2018-09" db="EMBL/GenBank/DDBJ databases">
        <authorList>
            <person name="Le Fleche-Mateos A."/>
        </authorList>
    </citation>
    <scope>NUCLEOTIDE SEQUENCE [LARGE SCALE GENOMIC DNA]</scope>
    <source>
        <strain evidence="2 3">DSM 27399</strain>
    </source>
</reference>
<keyword evidence="3" id="KW-1185">Reference proteome</keyword>
<feature type="transmembrane region" description="Helical" evidence="1">
    <location>
        <begin position="76"/>
        <end position="97"/>
    </location>
</feature>